<evidence type="ECO:0000313" key="2">
    <source>
        <dbReference type="Proteomes" id="UP001060085"/>
    </source>
</evidence>
<reference evidence="2" key="1">
    <citation type="journal article" date="2023" name="Nat. Plants">
        <title>Single-cell RNA sequencing provides a high-resolution roadmap for understanding the multicellular compartmentation of specialized metabolism.</title>
        <authorList>
            <person name="Sun S."/>
            <person name="Shen X."/>
            <person name="Li Y."/>
            <person name="Li Y."/>
            <person name="Wang S."/>
            <person name="Li R."/>
            <person name="Zhang H."/>
            <person name="Shen G."/>
            <person name="Guo B."/>
            <person name="Wei J."/>
            <person name="Xu J."/>
            <person name="St-Pierre B."/>
            <person name="Chen S."/>
            <person name="Sun C."/>
        </authorList>
    </citation>
    <scope>NUCLEOTIDE SEQUENCE [LARGE SCALE GENOMIC DNA]</scope>
</reference>
<organism evidence="1 2">
    <name type="scientific">Catharanthus roseus</name>
    <name type="common">Madagascar periwinkle</name>
    <name type="synonym">Vinca rosea</name>
    <dbReference type="NCBI Taxonomy" id="4058"/>
    <lineage>
        <taxon>Eukaryota</taxon>
        <taxon>Viridiplantae</taxon>
        <taxon>Streptophyta</taxon>
        <taxon>Embryophyta</taxon>
        <taxon>Tracheophyta</taxon>
        <taxon>Spermatophyta</taxon>
        <taxon>Magnoliopsida</taxon>
        <taxon>eudicotyledons</taxon>
        <taxon>Gunneridae</taxon>
        <taxon>Pentapetalae</taxon>
        <taxon>asterids</taxon>
        <taxon>lamiids</taxon>
        <taxon>Gentianales</taxon>
        <taxon>Apocynaceae</taxon>
        <taxon>Rauvolfioideae</taxon>
        <taxon>Vinceae</taxon>
        <taxon>Catharanthinae</taxon>
        <taxon>Catharanthus</taxon>
    </lineage>
</organism>
<name>A0ACC0BDN0_CATRO</name>
<comment type="caution">
    <text evidence="1">The sequence shown here is derived from an EMBL/GenBank/DDBJ whole genome shotgun (WGS) entry which is preliminary data.</text>
</comment>
<protein>
    <submittedName>
        <fullName evidence="1">Uncharacterized protein</fullName>
    </submittedName>
</protein>
<accession>A0ACC0BDN0</accession>
<dbReference type="EMBL" id="CM044703">
    <property type="protein sequence ID" value="KAI5670735.1"/>
    <property type="molecule type" value="Genomic_DNA"/>
</dbReference>
<dbReference type="Proteomes" id="UP001060085">
    <property type="component" value="Linkage Group LG03"/>
</dbReference>
<sequence length="577" mass="64210">MPVTENMFQKKVNIKFTAKSARVDSETEVSSMTKKSGLKLTVKLPSLSKKRKSELVLDVPKEKRCKMDRNVKHQCGIILKVLLDHHASWIFSKPVDPVSLNIPDYFNVISDPMDLGTISSKLEDNIYFSAEEFAADVNLTFSNAMLYNPPGNFVHQYAKELDALFKKRWKFLFASWKRETESGAIISNGSGVSSQDTLKVCSKKSTSDSSYDAKKSNVLEEKLVLRKDVTVLLRGLPKTEKLQNILQKFNLEGGKLSSNIASLDLCALKELKRALKGFLDAKSAKMMPTKVTKNGLHSLSGSGKGVHKMASKPLESSISSLCGLCRGVTCQCTHQKSKVPASSNASKETLEDGHLAANEKSQDSEVKISFRNPRLSDGDSDGSGSVLDEDNVSTSCHVSTLATTLGSAEGCSPLMDEQSLQKALRAAMLKSRFADTIMKANGAKADPRKMHLERERLERLQREEAAKVEEQVKKEQLKLKMQIDKERRAARTALEKMERTVELEDNMKILRELERLSQCSSSEFSLAFGVRIGKQIAGVRSPLELIGLYIKEEYMNDKEEEEEQILNGDTEEGEIIL</sequence>
<evidence type="ECO:0000313" key="1">
    <source>
        <dbReference type="EMBL" id="KAI5670735.1"/>
    </source>
</evidence>
<proteinExistence type="predicted"/>
<gene>
    <name evidence="1" type="ORF">M9H77_11099</name>
</gene>
<keyword evidence="2" id="KW-1185">Reference proteome</keyword>